<reference evidence="1 2" key="1">
    <citation type="submission" date="2021-06" db="EMBL/GenBank/DDBJ databases">
        <title>A haploid diamondback moth (Plutella xylostella L.) genome assembly resolves 31 chromosomes and identifies a diamide resistance mutation.</title>
        <authorList>
            <person name="Ward C.M."/>
            <person name="Perry K.D."/>
            <person name="Baker G."/>
            <person name="Powis K."/>
            <person name="Heckel D.G."/>
            <person name="Baxter S.W."/>
        </authorList>
    </citation>
    <scope>NUCLEOTIDE SEQUENCE [LARGE SCALE GENOMIC DNA]</scope>
    <source>
        <strain evidence="1 2">LV</strain>
        <tissue evidence="1">Single pupa</tissue>
    </source>
</reference>
<evidence type="ECO:0000313" key="1">
    <source>
        <dbReference type="EMBL" id="KAG7308357.1"/>
    </source>
</evidence>
<name>A0ABQ7QTJ9_PLUXY</name>
<organism evidence="1 2">
    <name type="scientific">Plutella xylostella</name>
    <name type="common">Diamondback moth</name>
    <name type="synonym">Plutella maculipennis</name>
    <dbReference type="NCBI Taxonomy" id="51655"/>
    <lineage>
        <taxon>Eukaryota</taxon>
        <taxon>Metazoa</taxon>
        <taxon>Ecdysozoa</taxon>
        <taxon>Arthropoda</taxon>
        <taxon>Hexapoda</taxon>
        <taxon>Insecta</taxon>
        <taxon>Pterygota</taxon>
        <taxon>Neoptera</taxon>
        <taxon>Endopterygota</taxon>
        <taxon>Lepidoptera</taxon>
        <taxon>Glossata</taxon>
        <taxon>Ditrysia</taxon>
        <taxon>Yponomeutoidea</taxon>
        <taxon>Plutellidae</taxon>
        <taxon>Plutella</taxon>
    </lineage>
</organism>
<comment type="caution">
    <text evidence="1">The sequence shown here is derived from an EMBL/GenBank/DDBJ whole genome shotgun (WGS) entry which is preliminary data.</text>
</comment>
<sequence length="141" mass="15643">MESLVQRIVDGAGQKDARFRCCHMLALHRDKKMRSRSLEYLVTLDALPPLNSGAEDIEVQEGPAGYAKIRLSGRLADQWEEFLTPNGYLCRDALVSRWVELIASCAHARGGGSSRVLGARHAPPDPGSYCYVEKAQLYKPL</sequence>
<gene>
    <name evidence="1" type="ORF">JYU34_005556</name>
</gene>
<proteinExistence type="predicted"/>
<evidence type="ECO:0000313" key="2">
    <source>
        <dbReference type="Proteomes" id="UP000823941"/>
    </source>
</evidence>
<keyword evidence="2" id="KW-1185">Reference proteome</keyword>
<dbReference type="EMBL" id="JAHIBW010000008">
    <property type="protein sequence ID" value="KAG7308357.1"/>
    <property type="molecule type" value="Genomic_DNA"/>
</dbReference>
<accession>A0ABQ7QTJ9</accession>
<dbReference type="Proteomes" id="UP000823941">
    <property type="component" value="Chromosome 8"/>
</dbReference>
<protein>
    <submittedName>
        <fullName evidence="1">Uncharacterized protein</fullName>
    </submittedName>
</protein>